<evidence type="ECO:0000313" key="3">
    <source>
        <dbReference type="Proteomes" id="UP000018144"/>
    </source>
</evidence>
<dbReference type="OrthoDB" id="5089392at2759"/>
<dbReference type="OMA" id="QKDICET"/>
<gene>
    <name evidence="2" type="ORF">PCON_07940</name>
</gene>
<dbReference type="Proteomes" id="UP000018144">
    <property type="component" value="Unassembled WGS sequence"/>
</dbReference>
<feature type="signal peptide" evidence="1">
    <location>
        <begin position="1"/>
        <end position="18"/>
    </location>
</feature>
<reference evidence="2 3" key="1">
    <citation type="journal article" date="2013" name="PLoS Genet.">
        <title>The genome and development-dependent transcriptomes of Pyronema confluens: a window into fungal evolution.</title>
        <authorList>
            <person name="Traeger S."/>
            <person name="Altegoer F."/>
            <person name="Freitag M."/>
            <person name="Gabaldon T."/>
            <person name="Kempken F."/>
            <person name="Kumar A."/>
            <person name="Marcet-Houben M."/>
            <person name="Poggeler S."/>
            <person name="Stajich J.E."/>
            <person name="Nowrousian M."/>
        </authorList>
    </citation>
    <scope>NUCLEOTIDE SEQUENCE [LARGE SCALE GENOMIC DNA]</scope>
    <source>
        <strain evidence="3">CBS 100304</strain>
        <tissue evidence="2">Vegetative mycelium</tissue>
    </source>
</reference>
<evidence type="ECO:0000313" key="2">
    <source>
        <dbReference type="EMBL" id="CCX30012.1"/>
    </source>
</evidence>
<evidence type="ECO:0000256" key="1">
    <source>
        <dbReference type="SAM" id="SignalP"/>
    </source>
</evidence>
<proteinExistence type="predicted"/>
<keyword evidence="3" id="KW-1185">Reference proteome</keyword>
<accession>U4LEN1</accession>
<name>U4LEN1_PYROM</name>
<dbReference type="eggNOG" id="ENOG502SFS3">
    <property type="taxonomic scope" value="Eukaryota"/>
</dbReference>
<dbReference type="Pfam" id="PF17615">
    <property type="entry name" value="C166"/>
    <property type="match status" value="1"/>
</dbReference>
<dbReference type="EMBL" id="HF935409">
    <property type="protein sequence ID" value="CCX30012.1"/>
    <property type="molecule type" value="Genomic_DNA"/>
</dbReference>
<dbReference type="AlphaFoldDB" id="U4LEN1"/>
<feature type="chain" id="PRO_5004651387" evidence="1">
    <location>
        <begin position="19"/>
        <end position="214"/>
    </location>
</feature>
<sequence>MQFFNYLTSFLLLGAVSASAIPVAEPVANAIAEPYTEAFPEPIAFPEESLDLPQVESSVTKTAVVMFTEKITKLSFDLRVTVEGTTPFNVLIRAPSIVLSFRNIVRDIILVIPDLAGNPFNAADAKDIVVVLTKFVEVHQQLLNVVIGKRGVLASFGGGFLEPVRLVLVTLEAIVDSFAFSLIKLIPTESVAANGQFAKLKVTVRKTITVYTSK</sequence>
<keyword evidence="1" id="KW-0732">Signal</keyword>
<organism evidence="2 3">
    <name type="scientific">Pyronema omphalodes (strain CBS 100304)</name>
    <name type="common">Pyronema confluens</name>
    <dbReference type="NCBI Taxonomy" id="1076935"/>
    <lineage>
        <taxon>Eukaryota</taxon>
        <taxon>Fungi</taxon>
        <taxon>Dikarya</taxon>
        <taxon>Ascomycota</taxon>
        <taxon>Pezizomycotina</taxon>
        <taxon>Pezizomycetes</taxon>
        <taxon>Pezizales</taxon>
        <taxon>Pyronemataceae</taxon>
        <taxon>Pyronema</taxon>
    </lineage>
</organism>
<protein>
    <submittedName>
        <fullName evidence="2">Uncharacterized protein</fullName>
    </submittedName>
</protein>